<dbReference type="PANTHER" id="PTHR43081:SF17">
    <property type="entry name" value="BLL5647 PROTEIN"/>
    <property type="match status" value="1"/>
</dbReference>
<comment type="similarity">
    <text evidence="2">Belongs to the adenylyl cyclase class-3 family.</text>
</comment>
<feature type="transmembrane region" description="Helical" evidence="8">
    <location>
        <begin position="198"/>
        <end position="218"/>
    </location>
</feature>
<dbReference type="PROSITE" id="PS50885">
    <property type="entry name" value="HAMP"/>
    <property type="match status" value="1"/>
</dbReference>
<protein>
    <submittedName>
        <fullName evidence="11">Adenylate cyclase</fullName>
        <ecNumber evidence="11">4.6.1.1</ecNumber>
    </submittedName>
</protein>
<keyword evidence="12" id="KW-1185">Reference proteome</keyword>
<dbReference type="RefSeq" id="WP_387995922.1">
    <property type="nucleotide sequence ID" value="NZ_BAABHL010000128.1"/>
</dbReference>
<comment type="subcellular location">
    <subcellularLocation>
        <location evidence="1">Cell membrane</location>
        <topology evidence="1">Multi-pass membrane protein</topology>
    </subcellularLocation>
</comment>
<evidence type="ECO:0000256" key="5">
    <source>
        <dbReference type="ARBA" id="ARBA00022989"/>
    </source>
</evidence>
<reference evidence="11 12" key="1">
    <citation type="submission" date="2020-08" db="EMBL/GenBank/DDBJ databases">
        <title>Sequencing the genomes of 1000 actinobacteria strains.</title>
        <authorList>
            <person name="Klenk H.-P."/>
        </authorList>
    </citation>
    <scope>NUCLEOTIDE SEQUENCE [LARGE SCALE GENOMIC DNA]</scope>
    <source>
        <strain evidence="11 12">DSM 45298</strain>
    </source>
</reference>
<dbReference type="Pfam" id="PF00211">
    <property type="entry name" value="Guanylate_cyc"/>
    <property type="match status" value="1"/>
</dbReference>
<accession>A0A840EZI7</accession>
<dbReference type="SMART" id="SM00044">
    <property type="entry name" value="CYCc"/>
    <property type="match status" value="1"/>
</dbReference>
<sequence>MWRPSFNRDYGSILLGSADQSMRVQRIRIQLWLTFAVVTANLIGIVIAISLVLFGIPEPTFLRGDLVLINFVAAPLYIVGALILGVSVGTASTVRAVRWSIDDRVPSRRDARRARKSQRRLVMLQGVLWFGGAAVLGLLYGLVDPELIPKAVLITLMCGLVVVSIASLFTETLLRPVWAKIMEAGLDTRGTSVRSRAITSWLIGTGVPLLGITLVVLFGALREETSKSVMFVSVTVLAVVAGAVGLLTTFLFVWSITGPLQSVRTGMASVRHGDVGRDVDLVVYDGSELGELQHGFNTMVAGLREQERLRDLFGRHVGRDVAAAALRRDPELGGTEQVVAVIFVDVIGSTTLAEKRSPTEVVALLNRFFAVIVDATERNGGLVNKFEGDAVLAIFGAPVELDEPATAALTAAREIADGLAAGVPEIAAGIGVSYGTVVAGNVGAVQRFEYTVIGDPVNEGARLSEVAKDDPRRPVASQRAIDAASSDESARWTHWRDETLRGRTEPTPVYRVLDRPVSGPDRDLAP</sequence>
<dbReference type="PROSITE" id="PS50125">
    <property type="entry name" value="GUANYLATE_CYCLASE_2"/>
    <property type="match status" value="1"/>
</dbReference>
<dbReference type="CDD" id="cd06225">
    <property type="entry name" value="HAMP"/>
    <property type="match status" value="1"/>
</dbReference>
<feature type="transmembrane region" description="Helical" evidence="8">
    <location>
        <begin position="121"/>
        <end position="142"/>
    </location>
</feature>
<feature type="domain" description="HAMP" evidence="10">
    <location>
        <begin position="254"/>
        <end position="308"/>
    </location>
</feature>
<dbReference type="EC" id="4.6.1.1" evidence="11"/>
<feature type="transmembrane region" description="Helical" evidence="8">
    <location>
        <begin position="76"/>
        <end position="101"/>
    </location>
</feature>
<dbReference type="GO" id="GO:0035556">
    <property type="term" value="P:intracellular signal transduction"/>
    <property type="evidence" value="ECO:0007669"/>
    <property type="project" value="InterPro"/>
</dbReference>
<feature type="region of interest" description="Disordered" evidence="7">
    <location>
        <begin position="465"/>
        <end position="491"/>
    </location>
</feature>
<dbReference type="GO" id="GO:0006171">
    <property type="term" value="P:cAMP biosynthetic process"/>
    <property type="evidence" value="ECO:0007669"/>
    <property type="project" value="TreeGrafter"/>
</dbReference>
<keyword evidence="6 8" id="KW-0472">Membrane</keyword>
<evidence type="ECO:0000256" key="3">
    <source>
        <dbReference type="ARBA" id="ARBA00022475"/>
    </source>
</evidence>
<dbReference type="Proteomes" id="UP000551501">
    <property type="component" value="Unassembled WGS sequence"/>
</dbReference>
<dbReference type="InterPro" id="IPR001054">
    <property type="entry name" value="A/G_cyclase"/>
</dbReference>
<gene>
    <name evidence="11" type="ORF">BKA16_000981</name>
</gene>
<feature type="transmembrane region" description="Helical" evidence="8">
    <location>
        <begin position="148"/>
        <end position="170"/>
    </location>
</feature>
<dbReference type="PANTHER" id="PTHR43081">
    <property type="entry name" value="ADENYLATE CYCLASE, TERMINAL-DIFFERENTIATION SPECIFIC-RELATED"/>
    <property type="match status" value="1"/>
</dbReference>
<comment type="caution">
    <text evidence="11">The sequence shown here is derived from an EMBL/GenBank/DDBJ whole genome shotgun (WGS) entry which is preliminary data.</text>
</comment>
<dbReference type="Gene3D" id="3.30.70.1230">
    <property type="entry name" value="Nucleotide cyclase"/>
    <property type="match status" value="1"/>
</dbReference>
<dbReference type="EMBL" id="JACIFP010000001">
    <property type="protein sequence ID" value="MBB4134429.1"/>
    <property type="molecule type" value="Genomic_DNA"/>
</dbReference>
<feature type="transmembrane region" description="Helical" evidence="8">
    <location>
        <begin position="230"/>
        <end position="254"/>
    </location>
</feature>
<evidence type="ECO:0000259" key="9">
    <source>
        <dbReference type="PROSITE" id="PS50125"/>
    </source>
</evidence>
<dbReference type="Gene3D" id="6.10.340.10">
    <property type="match status" value="1"/>
</dbReference>
<evidence type="ECO:0000256" key="2">
    <source>
        <dbReference type="ARBA" id="ARBA00005381"/>
    </source>
</evidence>
<evidence type="ECO:0000256" key="7">
    <source>
        <dbReference type="SAM" id="MobiDB-lite"/>
    </source>
</evidence>
<feature type="transmembrane region" description="Helical" evidence="8">
    <location>
        <begin position="31"/>
        <end position="56"/>
    </location>
</feature>
<dbReference type="SMART" id="SM00304">
    <property type="entry name" value="HAMP"/>
    <property type="match status" value="1"/>
</dbReference>
<dbReference type="GO" id="GO:0004016">
    <property type="term" value="F:adenylate cyclase activity"/>
    <property type="evidence" value="ECO:0007669"/>
    <property type="project" value="UniProtKB-EC"/>
</dbReference>
<dbReference type="InterPro" id="IPR050697">
    <property type="entry name" value="Adenylyl/Guanylyl_Cyclase_3/4"/>
</dbReference>
<feature type="domain" description="Guanylate cyclase" evidence="9">
    <location>
        <begin position="340"/>
        <end position="464"/>
    </location>
</feature>
<dbReference type="AlphaFoldDB" id="A0A840EZI7"/>
<dbReference type="SUPFAM" id="SSF55073">
    <property type="entry name" value="Nucleotide cyclase"/>
    <property type="match status" value="1"/>
</dbReference>
<evidence type="ECO:0000259" key="10">
    <source>
        <dbReference type="PROSITE" id="PS50885"/>
    </source>
</evidence>
<proteinExistence type="inferred from homology"/>
<dbReference type="GO" id="GO:0005886">
    <property type="term" value="C:plasma membrane"/>
    <property type="evidence" value="ECO:0007669"/>
    <property type="project" value="UniProtKB-SubCell"/>
</dbReference>
<keyword evidence="5 8" id="KW-1133">Transmembrane helix</keyword>
<evidence type="ECO:0000256" key="8">
    <source>
        <dbReference type="SAM" id="Phobius"/>
    </source>
</evidence>
<feature type="region of interest" description="Disordered" evidence="7">
    <location>
        <begin position="503"/>
        <end position="526"/>
    </location>
</feature>
<keyword evidence="11" id="KW-0456">Lyase</keyword>
<evidence type="ECO:0000313" key="11">
    <source>
        <dbReference type="EMBL" id="MBB4134429.1"/>
    </source>
</evidence>
<organism evidence="11 12">
    <name type="scientific">Gordonia humi</name>
    <dbReference type="NCBI Taxonomy" id="686429"/>
    <lineage>
        <taxon>Bacteria</taxon>
        <taxon>Bacillati</taxon>
        <taxon>Actinomycetota</taxon>
        <taxon>Actinomycetes</taxon>
        <taxon>Mycobacteriales</taxon>
        <taxon>Gordoniaceae</taxon>
        <taxon>Gordonia</taxon>
    </lineage>
</organism>
<dbReference type="InterPro" id="IPR029787">
    <property type="entry name" value="Nucleotide_cyclase"/>
</dbReference>
<dbReference type="Pfam" id="PF00672">
    <property type="entry name" value="HAMP"/>
    <property type="match status" value="1"/>
</dbReference>
<keyword evidence="3" id="KW-1003">Cell membrane</keyword>
<evidence type="ECO:0000313" key="12">
    <source>
        <dbReference type="Proteomes" id="UP000551501"/>
    </source>
</evidence>
<dbReference type="SUPFAM" id="SSF158472">
    <property type="entry name" value="HAMP domain-like"/>
    <property type="match status" value="1"/>
</dbReference>
<evidence type="ECO:0000256" key="1">
    <source>
        <dbReference type="ARBA" id="ARBA00004651"/>
    </source>
</evidence>
<dbReference type="CDD" id="cd07302">
    <property type="entry name" value="CHD"/>
    <property type="match status" value="1"/>
</dbReference>
<evidence type="ECO:0000256" key="6">
    <source>
        <dbReference type="ARBA" id="ARBA00023136"/>
    </source>
</evidence>
<evidence type="ECO:0000256" key="4">
    <source>
        <dbReference type="ARBA" id="ARBA00022692"/>
    </source>
</evidence>
<dbReference type="InterPro" id="IPR003660">
    <property type="entry name" value="HAMP_dom"/>
</dbReference>
<name>A0A840EZI7_9ACTN</name>
<keyword evidence="4 8" id="KW-0812">Transmembrane</keyword>